<keyword evidence="6" id="KW-1185">Reference proteome</keyword>
<feature type="domain" description="Peptidase A1" evidence="4">
    <location>
        <begin position="105"/>
        <end position="389"/>
    </location>
</feature>
<dbReference type="PANTHER" id="PTHR47966:SF57">
    <property type="entry name" value="PEPTIDASE A1 DOMAIN-CONTAINING PROTEIN"/>
    <property type="match status" value="1"/>
</dbReference>
<evidence type="ECO:0000256" key="2">
    <source>
        <dbReference type="PIRSR" id="PIRSR601461-1"/>
    </source>
</evidence>
<dbReference type="PRINTS" id="PR00792">
    <property type="entry name" value="PEPSIN"/>
</dbReference>
<protein>
    <submittedName>
        <fullName evidence="5">Related to pepsin (Aspartate protease)</fullName>
    </submittedName>
</protein>
<dbReference type="PANTHER" id="PTHR47966">
    <property type="entry name" value="BETA-SITE APP-CLEAVING ENZYME, ISOFORM A-RELATED"/>
    <property type="match status" value="1"/>
</dbReference>
<accession>A0A5C3ERB3</accession>
<feature type="active site" evidence="2">
    <location>
        <position position="282"/>
    </location>
</feature>
<dbReference type="Proteomes" id="UP000323386">
    <property type="component" value="Unassembled WGS sequence"/>
</dbReference>
<dbReference type="GO" id="GO:0006508">
    <property type="term" value="P:proteolysis"/>
    <property type="evidence" value="ECO:0007669"/>
    <property type="project" value="UniProtKB-KW"/>
</dbReference>
<comment type="similarity">
    <text evidence="1">Belongs to the peptidase A1 family.</text>
</comment>
<gene>
    <name evidence="5" type="ORF">PSFLO_00093</name>
</gene>
<name>A0A5C3ERB3_9BASI</name>
<feature type="signal peptide" evidence="3">
    <location>
        <begin position="1"/>
        <end position="19"/>
    </location>
</feature>
<organism evidence="5 6">
    <name type="scientific">Pseudozyma flocculosa</name>
    <dbReference type="NCBI Taxonomy" id="84751"/>
    <lineage>
        <taxon>Eukaryota</taxon>
        <taxon>Fungi</taxon>
        <taxon>Dikarya</taxon>
        <taxon>Basidiomycota</taxon>
        <taxon>Ustilaginomycotina</taxon>
        <taxon>Ustilaginomycetes</taxon>
        <taxon>Ustilaginales</taxon>
        <taxon>Ustilaginaceae</taxon>
        <taxon>Pseudozyma</taxon>
    </lineage>
</organism>
<dbReference type="CDD" id="cd05471">
    <property type="entry name" value="pepsin_like"/>
    <property type="match status" value="1"/>
</dbReference>
<dbReference type="OrthoDB" id="15189at2759"/>
<evidence type="ECO:0000256" key="3">
    <source>
        <dbReference type="SAM" id="SignalP"/>
    </source>
</evidence>
<evidence type="ECO:0000313" key="5">
    <source>
        <dbReference type="EMBL" id="SPO34622.1"/>
    </source>
</evidence>
<dbReference type="PROSITE" id="PS51767">
    <property type="entry name" value="PEPTIDASE_A1"/>
    <property type="match status" value="1"/>
</dbReference>
<feature type="chain" id="PRO_5022716180" evidence="3">
    <location>
        <begin position="20"/>
        <end position="392"/>
    </location>
</feature>
<evidence type="ECO:0000259" key="4">
    <source>
        <dbReference type="PROSITE" id="PS51767"/>
    </source>
</evidence>
<dbReference type="InterPro" id="IPR034164">
    <property type="entry name" value="Pepsin-like_dom"/>
</dbReference>
<dbReference type="Pfam" id="PF00026">
    <property type="entry name" value="Asp"/>
    <property type="match status" value="1"/>
</dbReference>
<dbReference type="Gene3D" id="2.40.70.10">
    <property type="entry name" value="Acid Proteases"/>
    <property type="match status" value="2"/>
</dbReference>
<proteinExistence type="inferred from homology"/>
<sequence>MQLKLSFVAGLIASSLALAAPVAEEKGINVELTKRDSLTNGSGHVDFGKVDRHINALRAKYQKNLDNYQRNTGASHRVKRSLPEHLEKRATGSVPLTDVSNELLWTGKIAYGTPAQSFNIDFDTGSSDTLVNAGTYRPGSSSTSVKTSKAFSTAYGDGTTAKGTVYTDALTIGGLTASRVAIGLSTTTFVTDSAGISGMAFPNLAQFGSAYPPFFYSLKNQGKLNAGVFQFTLAKTGSSLYLGGTDASKYSGSFTWSPVDSSQGFWLTSASVNGLSIDSIVDTGTTVIVAPTNEAQSLFNRLGLDTFTQDNQLYGAYDCNSPPRVTFNYSGKAITLSGDTVKFGTTTDGSCVLSVVGGDVGISAWVTGDSLLQNTVAAFDVDNSRVGFATKR</sequence>
<evidence type="ECO:0000313" key="6">
    <source>
        <dbReference type="Proteomes" id="UP000323386"/>
    </source>
</evidence>
<feature type="active site" evidence="2">
    <location>
        <position position="123"/>
    </location>
</feature>
<dbReference type="InterPro" id="IPR021109">
    <property type="entry name" value="Peptidase_aspartic_dom_sf"/>
</dbReference>
<reference evidence="5 6" key="1">
    <citation type="submission" date="2018-03" db="EMBL/GenBank/DDBJ databases">
        <authorList>
            <person name="Guldener U."/>
        </authorList>
    </citation>
    <scope>NUCLEOTIDE SEQUENCE [LARGE SCALE GENOMIC DNA]</scope>
    <source>
        <strain evidence="5 6">DAOM196992</strain>
    </source>
</reference>
<keyword evidence="5" id="KW-0378">Hydrolase</keyword>
<evidence type="ECO:0000256" key="1">
    <source>
        <dbReference type="ARBA" id="ARBA00007447"/>
    </source>
</evidence>
<dbReference type="InterPro" id="IPR033121">
    <property type="entry name" value="PEPTIDASE_A1"/>
</dbReference>
<keyword evidence="3" id="KW-0732">Signal</keyword>
<dbReference type="AlphaFoldDB" id="A0A5C3ERB3"/>
<dbReference type="EMBL" id="OOIP01000001">
    <property type="protein sequence ID" value="SPO34622.1"/>
    <property type="molecule type" value="Genomic_DNA"/>
</dbReference>
<keyword evidence="5" id="KW-0645">Protease</keyword>
<dbReference type="SUPFAM" id="SSF50630">
    <property type="entry name" value="Acid proteases"/>
    <property type="match status" value="1"/>
</dbReference>
<dbReference type="GO" id="GO:0004190">
    <property type="term" value="F:aspartic-type endopeptidase activity"/>
    <property type="evidence" value="ECO:0007669"/>
    <property type="project" value="InterPro"/>
</dbReference>
<dbReference type="InterPro" id="IPR001461">
    <property type="entry name" value="Aspartic_peptidase_A1"/>
</dbReference>